<feature type="compositionally biased region" description="Basic and acidic residues" evidence="5">
    <location>
        <begin position="231"/>
        <end position="240"/>
    </location>
</feature>
<keyword evidence="4 6" id="KW-0472">Membrane</keyword>
<feature type="region of interest" description="Disordered" evidence="5">
    <location>
        <begin position="307"/>
        <end position="350"/>
    </location>
</feature>
<accession>A0A8K0A7N2</accession>
<feature type="compositionally biased region" description="Polar residues" evidence="5">
    <location>
        <begin position="341"/>
        <end position="350"/>
    </location>
</feature>
<comment type="subcellular location">
    <subcellularLocation>
        <location evidence="1">Membrane</location>
        <topology evidence="1">Multi-pass membrane protein</topology>
    </subcellularLocation>
</comment>
<dbReference type="PRINTS" id="PR00259">
    <property type="entry name" value="TMFOUR"/>
</dbReference>
<dbReference type="EMBL" id="OV696692">
    <property type="protein sequence ID" value="CAH1269580.1"/>
    <property type="molecule type" value="Genomic_DNA"/>
</dbReference>
<evidence type="ECO:0000256" key="6">
    <source>
        <dbReference type="SAM" id="Phobius"/>
    </source>
</evidence>
<dbReference type="Proteomes" id="UP000838412">
    <property type="component" value="Chromosome 7"/>
</dbReference>
<gene>
    <name evidence="7" type="primary">TSPAN7</name>
    <name evidence="7" type="ORF">BLAG_LOCUS22184</name>
</gene>
<evidence type="ECO:0000256" key="3">
    <source>
        <dbReference type="ARBA" id="ARBA00022989"/>
    </source>
</evidence>
<feature type="transmembrane region" description="Helical" evidence="6">
    <location>
        <begin position="50"/>
        <end position="70"/>
    </location>
</feature>
<evidence type="ECO:0000256" key="5">
    <source>
        <dbReference type="SAM" id="MobiDB-lite"/>
    </source>
</evidence>
<dbReference type="SUPFAM" id="SSF48652">
    <property type="entry name" value="Tetraspanin"/>
    <property type="match status" value="1"/>
</dbReference>
<organism evidence="7 8">
    <name type="scientific">Branchiostoma lanceolatum</name>
    <name type="common">Common lancelet</name>
    <name type="synonym">Amphioxus lanceolatum</name>
    <dbReference type="NCBI Taxonomy" id="7740"/>
    <lineage>
        <taxon>Eukaryota</taxon>
        <taxon>Metazoa</taxon>
        <taxon>Chordata</taxon>
        <taxon>Cephalochordata</taxon>
        <taxon>Leptocardii</taxon>
        <taxon>Amphioxiformes</taxon>
        <taxon>Branchiostomatidae</taxon>
        <taxon>Branchiostoma</taxon>
    </lineage>
</organism>
<evidence type="ECO:0000313" key="8">
    <source>
        <dbReference type="Proteomes" id="UP000838412"/>
    </source>
</evidence>
<evidence type="ECO:0000256" key="1">
    <source>
        <dbReference type="ARBA" id="ARBA00004141"/>
    </source>
</evidence>
<evidence type="ECO:0000313" key="7">
    <source>
        <dbReference type="EMBL" id="CAH1269580.1"/>
    </source>
</evidence>
<evidence type="ECO:0000256" key="4">
    <source>
        <dbReference type="ARBA" id="ARBA00023136"/>
    </source>
</evidence>
<keyword evidence="2 6" id="KW-0812">Transmembrane</keyword>
<keyword evidence="3 6" id="KW-1133">Transmembrane helix</keyword>
<dbReference type="OrthoDB" id="9993879at2759"/>
<feature type="region of interest" description="Disordered" evidence="5">
    <location>
        <begin position="231"/>
        <end position="250"/>
    </location>
</feature>
<dbReference type="GO" id="GO:0005886">
    <property type="term" value="C:plasma membrane"/>
    <property type="evidence" value="ECO:0007669"/>
    <property type="project" value="TreeGrafter"/>
</dbReference>
<name>A0A8K0A7N2_BRALA</name>
<keyword evidence="8" id="KW-1185">Reference proteome</keyword>
<evidence type="ECO:0000256" key="2">
    <source>
        <dbReference type="ARBA" id="ARBA00022692"/>
    </source>
</evidence>
<dbReference type="InterPro" id="IPR008952">
    <property type="entry name" value="Tetraspanin_EC2_sf"/>
</dbReference>
<sequence length="350" mass="38193">MKCCVKTTFITVNLIFMLAGAGGIGAGTWVMVTSPEQFDFLQYLNTNPVVIYGIVMLGFLMFLVGLNGCVGGCRESACVLDLYQGIVIFLLLGEISLIVVIILQRNALEQFTGQLWDALNDETKYFFQKQFECCGFQNVTDYALPVAELHQSCFSINSTVPASLYARGCFTGVQTWAQDNMSVLIGIGGGLSGAIALQIFQSMMACCLRYFIGKQRRVVAVPPLPKKSERAIQTDTKKDAQSGPEANLDVDTKPQMRNIVRGKKAGPISNERFQWNEYSTRLEKYRDGRDQWWQDEPGDRYNVRVKTGAAPSRESGVGSSVGTTDGVEVGVGTSDEIETSVGASSGIVSG</sequence>
<dbReference type="Gene3D" id="1.10.1450.10">
    <property type="entry name" value="Tetraspanin"/>
    <property type="match status" value="1"/>
</dbReference>
<feature type="compositionally biased region" description="Low complexity" evidence="5">
    <location>
        <begin position="314"/>
        <end position="334"/>
    </location>
</feature>
<dbReference type="PANTHER" id="PTHR19282:SF44">
    <property type="entry name" value="CD82 ANTIGEN"/>
    <property type="match status" value="1"/>
</dbReference>
<feature type="transmembrane region" description="Helical" evidence="6">
    <location>
        <begin position="82"/>
        <end position="103"/>
    </location>
</feature>
<dbReference type="Pfam" id="PF00335">
    <property type="entry name" value="Tetraspanin"/>
    <property type="match status" value="1"/>
</dbReference>
<proteinExistence type="predicted"/>
<dbReference type="CDD" id="cd03127">
    <property type="entry name" value="tetraspanin_LEL"/>
    <property type="match status" value="1"/>
</dbReference>
<feature type="transmembrane region" description="Helical" evidence="6">
    <location>
        <begin position="12"/>
        <end position="30"/>
    </location>
</feature>
<dbReference type="PANTHER" id="PTHR19282">
    <property type="entry name" value="TETRASPANIN"/>
    <property type="match status" value="1"/>
</dbReference>
<dbReference type="InterPro" id="IPR018499">
    <property type="entry name" value="Tetraspanin/Peripherin"/>
</dbReference>
<protein>
    <submittedName>
        <fullName evidence="7">TSPAN7 protein</fullName>
    </submittedName>
</protein>
<dbReference type="AlphaFoldDB" id="A0A8K0A7N2"/>
<reference evidence="7" key="1">
    <citation type="submission" date="2022-01" db="EMBL/GenBank/DDBJ databases">
        <authorList>
            <person name="Braso-Vives M."/>
        </authorList>
    </citation>
    <scope>NUCLEOTIDE SEQUENCE</scope>
</reference>